<evidence type="ECO:0000313" key="1">
    <source>
        <dbReference type="EMBL" id="HAN27683.1"/>
    </source>
</evidence>
<reference evidence="1 2" key="1">
    <citation type="journal article" date="2018" name="Nat. Biotechnol.">
        <title>A standardized bacterial taxonomy based on genome phylogeny substantially revises the tree of life.</title>
        <authorList>
            <person name="Parks D.H."/>
            <person name="Chuvochina M."/>
            <person name="Waite D.W."/>
            <person name="Rinke C."/>
            <person name="Skarshewski A."/>
            <person name="Chaumeil P.A."/>
            <person name="Hugenholtz P."/>
        </authorList>
    </citation>
    <scope>NUCLEOTIDE SEQUENCE [LARGE SCALE GENOMIC DNA]</scope>
    <source>
        <strain evidence="1">UBA9158</strain>
    </source>
</reference>
<gene>
    <name evidence="1" type="ORF">DCP75_08180</name>
</gene>
<sequence length="60" mass="6698">MDDTSELDDFRTALAILHGFALESPTLNQRGIVRMLERLINVAAQLSTDELERNANEPSV</sequence>
<name>A0A3C1KMJ1_9GAMM</name>
<comment type="caution">
    <text evidence="1">The sequence shown here is derived from an EMBL/GenBank/DDBJ whole genome shotgun (WGS) entry which is preliminary data.</text>
</comment>
<proteinExistence type="predicted"/>
<dbReference type="AlphaFoldDB" id="A0A3C1KMJ1"/>
<evidence type="ECO:0000313" key="2">
    <source>
        <dbReference type="Proteomes" id="UP000259273"/>
    </source>
</evidence>
<accession>A0A3C1KMJ1</accession>
<organism evidence="1 2">
    <name type="scientific">Haliea salexigens</name>
    <dbReference type="NCBI Taxonomy" id="287487"/>
    <lineage>
        <taxon>Bacteria</taxon>
        <taxon>Pseudomonadati</taxon>
        <taxon>Pseudomonadota</taxon>
        <taxon>Gammaproteobacteria</taxon>
        <taxon>Cellvibrionales</taxon>
        <taxon>Halieaceae</taxon>
        <taxon>Haliea</taxon>
    </lineage>
</organism>
<protein>
    <submittedName>
        <fullName evidence="1">Uncharacterized protein</fullName>
    </submittedName>
</protein>
<dbReference type="Proteomes" id="UP000259273">
    <property type="component" value="Unassembled WGS sequence"/>
</dbReference>
<dbReference type="EMBL" id="DMND01000111">
    <property type="protein sequence ID" value="HAN27683.1"/>
    <property type="molecule type" value="Genomic_DNA"/>
</dbReference>